<organism evidence="4 5">
    <name type="scientific">Candidatus Wallbacteria bacterium HGW-Wallbacteria-1</name>
    <dbReference type="NCBI Taxonomy" id="2013854"/>
    <lineage>
        <taxon>Bacteria</taxon>
        <taxon>Candidatus Walliibacteriota</taxon>
    </lineage>
</organism>
<dbReference type="EMBL" id="PGXC01000015">
    <property type="protein sequence ID" value="PKK89586.1"/>
    <property type="molecule type" value="Genomic_DNA"/>
</dbReference>
<dbReference type="InterPro" id="IPR036291">
    <property type="entry name" value="NAD(P)-bd_dom_sf"/>
</dbReference>
<accession>A0A2N1PML7</accession>
<dbReference type="PANTHER" id="PTHR10491:SF4">
    <property type="entry name" value="METHIONINE ADENOSYLTRANSFERASE 2 SUBUNIT BETA"/>
    <property type="match status" value="1"/>
</dbReference>
<dbReference type="GO" id="GO:0008831">
    <property type="term" value="F:dTDP-4-dehydrorhamnose reductase activity"/>
    <property type="evidence" value="ECO:0007669"/>
    <property type="project" value="UniProtKB-EC"/>
</dbReference>
<protein>
    <recommendedName>
        <fullName evidence="2">dTDP-4-dehydrorhamnose reductase</fullName>
        <ecNumber evidence="2">1.1.1.133</ecNumber>
    </recommendedName>
</protein>
<dbReference type="PANTHER" id="PTHR10491">
    <property type="entry name" value="DTDP-4-DEHYDRORHAMNOSE REDUCTASE"/>
    <property type="match status" value="1"/>
</dbReference>
<dbReference type="InterPro" id="IPR005913">
    <property type="entry name" value="dTDP_dehydrorham_reduct"/>
</dbReference>
<evidence type="ECO:0000313" key="4">
    <source>
        <dbReference type="EMBL" id="PKK89586.1"/>
    </source>
</evidence>
<evidence type="ECO:0000259" key="3">
    <source>
        <dbReference type="Pfam" id="PF04321"/>
    </source>
</evidence>
<dbReference type="Gene3D" id="3.40.50.720">
    <property type="entry name" value="NAD(P)-binding Rossmann-like Domain"/>
    <property type="match status" value="1"/>
</dbReference>
<comment type="function">
    <text evidence="2">Catalyzes the reduction of dTDP-6-deoxy-L-lyxo-4-hexulose to yield dTDP-L-rhamnose.</text>
</comment>
<dbReference type="NCBIfam" id="TIGR01214">
    <property type="entry name" value="rmlD"/>
    <property type="match status" value="1"/>
</dbReference>
<keyword evidence="2" id="KW-0521">NADP</keyword>
<dbReference type="EC" id="1.1.1.133" evidence="2"/>
<dbReference type="InterPro" id="IPR029903">
    <property type="entry name" value="RmlD-like-bd"/>
</dbReference>
<keyword evidence="2" id="KW-0560">Oxidoreductase</keyword>
<dbReference type="SUPFAM" id="SSF51735">
    <property type="entry name" value="NAD(P)-binding Rossmann-fold domains"/>
    <property type="match status" value="1"/>
</dbReference>
<sequence>MKILVTGAMGQLGKETVRLMEREKIPCVGLSRADLDIRDLTALGRIIENFQPTHLINCSAYNAVDKAETQRDEAMSVNGTGPGEMALLCGSMNCRFIHFSTDFVFNGSKTHGLYTEDDTPDPISFYGVTKLKGEQTVLAASSDNLVLRVSWVFGPGKVNFPAKVLEWAAGSGPMRIADDETSVPTWTGYIALRTLAAMKADLTGLYHAVAGGGATTRHDYALKVLELAGLNPSVERVSRHVFQLPAERPQFSAMSGDLLASELNMPCENWNQHLVEYARETGWSK</sequence>
<dbReference type="GO" id="GO:0019305">
    <property type="term" value="P:dTDP-rhamnose biosynthetic process"/>
    <property type="evidence" value="ECO:0007669"/>
    <property type="project" value="UniProtKB-UniPathway"/>
</dbReference>
<evidence type="ECO:0000256" key="2">
    <source>
        <dbReference type="RuleBase" id="RU364082"/>
    </source>
</evidence>
<dbReference type="Pfam" id="PF04321">
    <property type="entry name" value="RmlD_sub_bind"/>
    <property type="match status" value="1"/>
</dbReference>
<evidence type="ECO:0000256" key="1">
    <source>
        <dbReference type="ARBA" id="ARBA00010944"/>
    </source>
</evidence>
<name>A0A2N1PML7_9BACT</name>
<dbReference type="Proteomes" id="UP000233256">
    <property type="component" value="Unassembled WGS sequence"/>
</dbReference>
<dbReference type="CDD" id="cd05254">
    <property type="entry name" value="dTDP_HR_like_SDR_e"/>
    <property type="match status" value="1"/>
</dbReference>
<feature type="domain" description="RmlD-like substrate binding" evidence="3">
    <location>
        <begin position="1"/>
        <end position="280"/>
    </location>
</feature>
<dbReference type="Gene3D" id="3.90.25.10">
    <property type="entry name" value="UDP-galactose 4-epimerase, domain 1"/>
    <property type="match status" value="1"/>
</dbReference>
<proteinExistence type="inferred from homology"/>
<evidence type="ECO:0000313" key="5">
    <source>
        <dbReference type="Proteomes" id="UP000233256"/>
    </source>
</evidence>
<comment type="similarity">
    <text evidence="1 2">Belongs to the dTDP-4-dehydrorhamnose reductase family.</text>
</comment>
<reference evidence="4 5" key="1">
    <citation type="journal article" date="2017" name="ISME J.">
        <title>Potential for microbial H2 and metal transformations associated with novel bacteria and archaea in deep terrestrial subsurface sediments.</title>
        <authorList>
            <person name="Hernsdorf A.W."/>
            <person name="Amano Y."/>
            <person name="Miyakawa K."/>
            <person name="Ise K."/>
            <person name="Suzuki Y."/>
            <person name="Anantharaman K."/>
            <person name="Probst A."/>
            <person name="Burstein D."/>
            <person name="Thomas B.C."/>
            <person name="Banfield J.F."/>
        </authorList>
    </citation>
    <scope>NUCLEOTIDE SEQUENCE [LARGE SCALE GENOMIC DNA]</scope>
    <source>
        <strain evidence="4">HGW-Wallbacteria-1</strain>
    </source>
</reference>
<gene>
    <name evidence="4" type="primary">rfbD</name>
    <name evidence="4" type="ORF">CVV64_13540</name>
</gene>
<comment type="pathway">
    <text evidence="2">Carbohydrate biosynthesis; dTDP-L-rhamnose biosynthesis.</text>
</comment>
<dbReference type="UniPathway" id="UPA00124"/>
<dbReference type="AlphaFoldDB" id="A0A2N1PML7"/>
<comment type="caution">
    <text evidence="4">The sequence shown here is derived from an EMBL/GenBank/DDBJ whole genome shotgun (WGS) entry which is preliminary data.</text>
</comment>